<organism evidence="3 4">
    <name type="scientific">Bernardetia litoralis (strain ATCC 23117 / DSM 6794 / NBRC 15988 / NCIMB 1366 / Fx l1 / Sio-4)</name>
    <name type="common">Flexibacter litoralis</name>
    <dbReference type="NCBI Taxonomy" id="880071"/>
    <lineage>
        <taxon>Bacteria</taxon>
        <taxon>Pseudomonadati</taxon>
        <taxon>Bacteroidota</taxon>
        <taxon>Cytophagia</taxon>
        <taxon>Cytophagales</taxon>
        <taxon>Bernardetiaceae</taxon>
        <taxon>Bernardetia</taxon>
    </lineage>
</organism>
<dbReference type="AlphaFoldDB" id="I4AMI0"/>
<dbReference type="PANTHER" id="PTHR43640:SF1">
    <property type="entry name" value="THIOREDOXIN-DEPENDENT PEROXIREDOXIN"/>
    <property type="match status" value="1"/>
</dbReference>
<dbReference type="STRING" id="880071.Fleli_2812"/>
<dbReference type="EMBL" id="CP003345">
    <property type="protein sequence ID" value="AFM05165.1"/>
    <property type="molecule type" value="Genomic_DNA"/>
</dbReference>
<dbReference type="Proteomes" id="UP000006054">
    <property type="component" value="Chromosome"/>
</dbReference>
<sequence length="208" mass="22902" precursor="true">MNYNKIFASVSMLVAVLAVTFLFTAATDKNGYAVGDEAKDFNLKNIDGKMISLAGMEDAKGYIVTFTCNHCPYAKLYEDRLIALHNQFAEKGYPVVAINPNVSTTEADNFEAMIERAKEKSFPFVYLSDEDQSIAKTYGATKTPHVYVISKNKGKLKVEYIGAIDDNPKSAEEATETYVADAVDALLADKKVKKKEAKAVGCGIKWIK</sequence>
<evidence type="ECO:0000313" key="4">
    <source>
        <dbReference type="Proteomes" id="UP000006054"/>
    </source>
</evidence>
<feature type="signal peptide" evidence="1">
    <location>
        <begin position="1"/>
        <end position="25"/>
    </location>
</feature>
<dbReference type="RefSeq" id="WP_014798600.1">
    <property type="nucleotide sequence ID" value="NC_018018.1"/>
</dbReference>
<evidence type="ECO:0000259" key="2">
    <source>
        <dbReference type="PROSITE" id="PS51352"/>
    </source>
</evidence>
<dbReference type="InterPro" id="IPR013766">
    <property type="entry name" value="Thioredoxin_domain"/>
</dbReference>
<dbReference type="HOGENOM" id="CLU_076204_2_1_10"/>
<keyword evidence="1" id="KW-0732">Signal</keyword>
<dbReference type="InterPro" id="IPR000866">
    <property type="entry name" value="AhpC/TSA"/>
</dbReference>
<proteinExistence type="predicted"/>
<evidence type="ECO:0000313" key="3">
    <source>
        <dbReference type="EMBL" id="AFM05165.1"/>
    </source>
</evidence>
<dbReference type="PANTHER" id="PTHR43640">
    <property type="entry name" value="OS07G0260300 PROTEIN"/>
    <property type="match status" value="1"/>
</dbReference>
<keyword evidence="4" id="KW-1185">Reference proteome</keyword>
<name>I4AMI0_BERLS</name>
<dbReference type="KEGG" id="fli:Fleli_2812"/>
<dbReference type="Pfam" id="PF00578">
    <property type="entry name" value="AhpC-TSA"/>
    <property type="match status" value="1"/>
</dbReference>
<dbReference type="CDD" id="cd02969">
    <property type="entry name" value="PRX_like1"/>
    <property type="match status" value="1"/>
</dbReference>
<feature type="chain" id="PRO_5003686073" evidence="1">
    <location>
        <begin position="26"/>
        <end position="208"/>
    </location>
</feature>
<gene>
    <name evidence="3" type="ordered locus">Fleli_2812</name>
</gene>
<dbReference type="GO" id="GO:0016491">
    <property type="term" value="F:oxidoreductase activity"/>
    <property type="evidence" value="ECO:0007669"/>
    <property type="project" value="InterPro"/>
</dbReference>
<evidence type="ECO:0000256" key="1">
    <source>
        <dbReference type="SAM" id="SignalP"/>
    </source>
</evidence>
<dbReference type="InterPro" id="IPR036249">
    <property type="entry name" value="Thioredoxin-like_sf"/>
</dbReference>
<protein>
    <submittedName>
        <fullName evidence="3">Peroxiredoxin</fullName>
    </submittedName>
</protein>
<dbReference type="InterPro" id="IPR047262">
    <property type="entry name" value="PRX-like1"/>
</dbReference>
<dbReference type="SUPFAM" id="SSF52833">
    <property type="entry name" value="Thioredoxin-like"/>
    <property type="match status" value="1"/>
</dbReference>
<dbReference type="PATRIC" id="fig|880071.3.peg.2797"/>
<dbReference type="PROSITE" id="PS51352">
    <property type="entry name" value="THIOREDOXIN_2"/>
    <property type="match status" value="1"/>
</dbReference>
<dbReference type="OrthoDB" id="9809746at2"/>
<feature type="domain" description="Thioredoxin" evidence="2">
    <location>
        <begin position="32"/>
        <end position="188"/>
    </location>
</feature>
<accession>I4AMI0</accession>
<reference evidence="4" key="1">
    <citation type="submission" date="2012-06" db="EMBL/GenBank/DDBJ databases">
        <title>The complete genome of Flexibacter litoralis DSM 6794.</title>
        <authorList>
            <person name="Lucas S."/>
            <person name="Copeland A."/>
            <person name="Lapidus A."/>
            <person name="Glavina del Rio T."/>
            <person name="Dalin E."/>
            <person name="Tice H."/>
            <person name="Bruce D."/>
            <person name="Goodwin L."/>
            <person name="Pitluck S."/>
            <person name="Peters L."/>
            <person name="Ovchinnikova G."/>
            <person name="Lu M."/>
            <person name="Kyrpides N."/>
            <person name="Mavromatis K."/>
            <person name="Ivanova N."/>
            <person name="Brettin T."/>
            <person name="Detter J.C."/>
            <person name="Han C."/>
            <person name="Larimer F."/>
            <person name="Land M."/>
            <person name="Hauser L."/>
            <person name="Markowitz V."/>
            <person name="Cheng J.-F."/>
            <person name="Hugenholtz P."/>
            <person name="Woyke T."/>
            <person name="Wu D."/>
            <person name="Spring S."/>
            <person name="Lang E."/>
            <person name="Kopitz M."/>
            <person name="Brambilla E."/>
            <person name="Klenk H.-P."/>
            <person name="Eisen J.A."/>
        </authorList>
    </citation>
    <scope>NUCLEOTIDE SEQUENCE [LARGE SCALE GENOMIC DNA]</scope>
    <source>
        <strain evidence="4">ATCC 23117 / DSM 6794 / NBRC 15988 / NCIMB 1366 / Sio-4</strain>
    </source>
</reference>
<dbReference type="eggNOG" id="COG1225">
    <property type="taxonomic scope" value="Bacteria"/>
</dbReference>
<dbReference type="Gene3D" id="3.40.30.10">
    <property type="entry name" value="Glutaredoxin"/>
    <property type="match status" value="1"/>
</dbReference>
<dbReference type="GO" id="GO:0016209">
    <property type="term" value="F:antioxidant activity"/>
    <property type="evidence" value="ECO:0007669"/>
    <property type="project" value="InterPro"/>
</dbReference>